<dbReference type="RefSeq" id="WP_002847580.1">
    <property type="nucleotide sequence ID" value="NZ_ADKM02000040.1"/>
</dbReference>
<comment type="caution">
    <text evidence="1">The sequence shown here is derived from an EMBL/GenBank/DDBJ whole genome shotgun (WGS) entry which is preliminary data.</text>
</comment>
<evidence type="ECO:0000313" key="2">
    <source>
        <dbReference type="Proteomes" id="UP000004259"/>
    </source>
</evidence>
<evidence type="ECO:0000313" key="1">
    <source>
        <dbReference type="EMBL" id="EGC04083.1"/>
    </source>
</evidence>
<reference evidence="1 2" key="1">
    <citation type="submission" date="2011-02" db="EMBL/GenBank/DDBJ databases">
        <authorList>
            <person name="Nelson K.E."/>
            <person name="Sutton G."/>
            <person name="Torralba M."/>
            <person name="Durkin S."/>
            <person name="Harkins D."/>
            <person name="Montgomery R."/>
            <person name="Ziemer C."/>
            <person name="Klaassens E."/>
            <person name="Ocuiv P."/>
            <person name="Morrison M."/>
        </authorList>
    </citation>
    <scope>NUCLEOTIDE SEQUENCE [LARGE SCALE GENOMIC DNA]</scope>
    <source>
        <strain evidence="1 2">8</strain>
    </source>
</reference>
<dbReference type="Proteomes" id="UP000004259">
    <property type="component" value="Unassembled WGS sequence"/>
</dbReference>
<dbReference type="STRING" id="246199.CUS_6278"/>
<dbReference type="AlphaFoldDB" id="E9S9G5"/>
<organism evidence="1 2">
    <name type="scientific">Ruminococcus albus 8</name>
    <dbReference type="NCBI Taxonomy" id="246199"/>
    <lineage>
        <taxon>Bacteria</taxon>
        <taxon>Bacillati</taxon>
        <taxon>Bacillota</taxon>
        <taxon>Clostridia</taxon>
        <taxon>Eubacteriales</taxon>
        <taxon>Oscillospiraceae</taxon>
        <taxon>Ruminococcus</taxon>
    </lineage>
</organism>
<proteinExistence type="predicted"/>
<name>E9S9G5_RUMAL</name>
<dbReference type="EMBL" id="ADKM02000040">
    <property type="protein sequence ID" value="EGC04083.1"/>
    <property type="molecule type" value="Genomic_DNA"/>
</dbReference>
<protein>
    <submittedName>
        <fullName evidence="1">Uncharacterized protein</fullName>
    </submittedName>
</protein>
<gene>
    <name evidence="1" type="ORF">CUS_6278</name>
</gene>
<sequence length="97" mass="11086">MAEVKVTITEITDTGGYPRFASAEFTDRYGEKHVFSDKLPIFARDDTDMTVPREGVIRCAVVGERDGFCVIDTEFPDDVEDSEGRYRFEVDERLVVR</sequence>
<accession>E9S9G5</accession>
<dbReference type="OrthoDB" id="4567081at2"/>
<keyword evidence="2" id="KW-1185">Reference proteome</keyword>